<dbReference type="AlphaFoldDB" id="A0A8S0RDE9"/>
<feature type="transmembrane region" description="Helical" evidence="1">
    <location>
        <begin position="61"/>
        <end position="80"/>
    </location>
</feature>
<organism evidence="2 3">
    <name type="scientific">Olea europaea subsp. europaea</name>
    <dbReference type="NCBI Taxonomy" id="158383"/>
    <lineage>
        <taxon>Eukaryota</taxon>
        <taxon>Viridiplantae</taxon>
        <taxon>Streptophyta</taxon>
        <taxon>Embryophyta</taxon>
        <taxon>Tracheophyta</taxon>
        <taxon>Spermatophyta</taxon>
        <taxon>Magnoliopsida</taxon>
        <taxon>eudicotyledons</taxon>
        <taxon>Gunneridae</taxon>
        <taxon>Pentapetalae</taxon>
        <taxon>asterids</taxon>
        <taxon>lamiids</taxon>
        <taxon>Lamiales</taxon>
        <taxon>Oleaceae</taxon>
        <taxon>Oleeae</taxon>
        <taxon>Olea</taxon>
    </lineage>
</organism>
<evidence type="ECO:0000256" key="1">
    <source>
        <dbReference type="SAM" id="Phobius"/>
    </source>
</evidence>
<dbReference type="GO" id="GO:0003700">
    <property type="term" value="F:DNA-binding transcription factor activity"/>
    <property type="evidence" value="ECO:0007669"/>
    <property type="project" value="InterPro"/>
</dbReference>
<dbReference type="InterPro" id="IPR045277">
    <property type="entry name" value="DRE1A-I"/>
</dbReference>
<sequence>MAAIAYDVAALALKGSEVELNFPNSASSLPVPTSAVTQVKVCDIIDPFVFNCCNVVCSGCLFLASSLPVLASAHFVLLFLMNMAQGMLLSPPRLGNTTALENIEDENLWNHF</sequence>
<keyword evidence="1" id="KW-0812">Transmembrane</keyword>
<keyword evidence="1" id="KW-1133">Transmembrane helix</keyword>
<reference evidence="2 3" key="1">
    <citation type="submission" date="2019-12" db="EMBL/GenBank/DDBJ databases">
        <authorList>
            <person name="Alioto T."/>
            <person name="Alioto T."/>
            <person name="Gomez Garrido J."/>
        </authorList>
    </citation>
    <scope>NUCLEOTIDE SEQUENCE [LARGE SCALE GENOMIC DNA]</scope>
</reference>
<accession>A0A8S0RDE9</accession>
<proteinExistence type="predicted"/>
<evidence type="ECO:0000313" key="2">
    <source>
        <dbReference type="EMBL" id="CAA2976894.1"/>
    </source>
</evidence>
<dbReference type="Proteomes" id="UP000594638">
    <property type="component" value="Unassembled WGS sequence"/>
</dbReference>
<comment type="caution">
    <text evidence="2">The sequence shown here is derived from an EMBL/GenBank/DDBJ whole genome shotgun (WGS) entry which is preliminary data.</text>
</comment>
<dbReference type="EMBL" id="CACTIH010002609">
    <property type="protein sequence ID" value="CAA2976894.1"/>
    <property type="molecule type" value="Genomic_DNA"/>
</dbReference>
<dbReference type="PANTHER" id="PTHR31839">
    <property type="entry name" value="DEHYDRATION-RESPONSIVE ELEMENT-BINDING PROTEIN 1D"/>
    <property type="match status" value="1"/>
</dbReference>
<dbReference type="PANTHER" id="PTHR31839:SF85">
    <property type="entry name" value="AP2_ERF DOMAIN-CONTAINING PROTEIN"/>
    <property type="match status" value="1"/>
</dbReference>
<keyword evidence="1" id="KW-0472">Membrane</keyword>
<gene>
    <name evidence="2" type="ORF">OLEA9_A063516</name>
</gene>
<protein>
    <submittedName>
        <fullName evidence="2">Ethylene-responsive transcription factor ERF024</fullName>
    </submittedName>
</protein>
<dbReference type="Gramene" id="OE9A063516T1">
    <property type="protein sequence ID" value="OE9A063516C1"/>
    <property type="gene ID" value="OE9A063516"/>
</dbReference>
<name>A0A8S0RDE9_OLEEU</name>
<keyword evidence="3" id="KW-1185">Reference proteome</keyword>
<evidence type="ECO:0000313" key="3">
    <source>
        <dbReference type="Proteomes" id="UP000594638"/>
    </source>
</evidence>